<comment type="similarity">
    <text evidence="10">Belongs to the LpxH family.</text>
</comment>
<keyword evidence="9 10" id="KW-0464">Manganese</keyword>
<dbReference type="NCBIfam" id="NF003743">
    <property type="entry name" value="PRK05340.1"/>
    <property type="match status" value="1"/>
</dbReference>
<feature type="binding site" evidence="10">
    <location>
        <position position="139"/>
    </location>
    <ligand>
        <name>substrate</name>
    </ligand>
</feature>
<evidence type="ECO:0000256" key="5">
    <source>
        <dbReference type="ARBA" id="ARBA00022723"/>
    </source>
</evidence>
<dbReference type="RefSeq" id="WP_382432667.1">
    <property type="nucleotide sequence ID" value="NZ_JBHSHJ010000007.1"/>
</dbReference>
<keyword evidence="4 10" id="KW-0441">Lipid A biosynthesis</keyword>
<evidence type="ECO:0000313" key="12">
    <source>
        <dbReference type="EMBL" id="MFC4789361.1"/>
    </source>
</evidence>
<feature type="binding site" evidence="10">
    <location>
        <position position="211"/>
    </location>
    <ligand>
        <name>substrate</name>
    </ligand>
</feature>
<dbReference type="CDD" id="cd07398">
    <property type="entry name" value="MPP_YbbF-LpxH"/>
    <property type="match status" value="1"/>
</dbReference>
<feature type="binding site" evidence="10">
    <location>
        <position position="213"/>
    </location>
    <ligand>
        <name>Mn(2+)</name>
        <dbReference type="ChEBI" id="CHEBI:29035"/>
        <label>1</label>
    </ligand>
</feature>
<gene>
    <name evidence="10" type="primary">lpxH</name>
    <name evidence="12" type="ORF">ACFO6X_10270</name>
</gene>
<feature type="binding site" evidence="10">
    <location>
        <position position="56"/>
    </location>
    <ligand>
        <name>Mn(2+)</name>
        <dbReference type="ChEBI" id="CHEBI:29035"/>
        <label>1</label>
    </ligand>
</feature>
<feature type="binding site" evidence="10">
    <location>
        <position position="177"/>
    </location>
    <ligand>
        <name>substrate</name>
    </ligand>
</feature>
<protein>
    <recommendedName>
        <fullName evidence="10">UDP-2,3-diacylglucosamine hydrolase</fullName>
        <ecNumber evidence="10">3.6.1.54</ecNumber>
    </recommendedName>
    <alternativeName>
        <fullName evidence="10">UDP-2,3-diacylglucosamine diphosphatase</fullName>
    </alternativeName>
</protein>
<dbReference type="EC" id="3.6.1.54" evidence="10"/>
<dbReference type="InterPro" id="IPR010138">
    <property type="entry name" value="UDP-diacylglucosamine_Hdrlase"/>
</dbReference>
<comment type="subcellular location">
    <subcellularLocation>
        <location evidence="10">Cell inner membrane</location>
        <topology evidence="10">Peripheral membrane protein</topology>
        <orientation evidence="10">Cytoplasmic side</orientation>
    </subcellularLocation>
</comment>
<comment type="pathway">
    <text evidence="10">Glycolipid biosynthesis; lipid IV(A) biosynthesis; lipid IV(A) from (3R)-3-hydroxytetradecanoyl-[acyl-carrier-protein] and UDP-N-acetyl-alpha-D-glucosamine: step 4/6.</text>
</comment>
<dbReference type="PANTHER" id="PTHR34990">
    <property type="entry name" value="UDP-2,3-DIACYLGLUCOSAMINE HYDROLASE-RELATED"/>
    <property type="match status" value="1"/>
</dbReference>
<evidence type="ECO:0000256" key="7">
    <source>
        <dbReference type="ARBA" id="ARBA00023098"/>
    </source>
</evidence>
<feature type="binding site" evidence="10">
    <location>
        <position position="56"/>
    </location>
    <ligand>
        <name>Mn(2+)</name>
        <dbReference type="ChEBI" id="CHEBI:29035"/>
        <label>2</label>
    </ligand>
</feature>
<comment type="function">
    <text evidence="10">Hydrolyzes the pyrophosphate bond of UDP-2,3-diacylglucosamine to yield 2,3-diacylglucosamine 1-phosphate (lipid X) and UMP by catalyzing the attack of water at the alpha-P atom. Involved in the biosynthesis of lipid A, a phosphorylated glycolipid that anchors the lipopolysaccharide to the outer membrane of the cell.</text>
</comment>
<evidence type="ECO:0000256" key="4">
    <source>
        <dbReference type="ARBA" id="ARBA00022556"/>
    </source>
</evidence>
<dbReference type="HAMAP" id="MF_00575">
    <property type="entry name" value="LpxH"/>
    <property type="match status" value="1"/>
</dbReference>
<evidence type="ECO:0000256" key="9">
    <source>
        <dbReference type="ARBA" id="ARBA00023211"/>
    </source>
</evidence>
<evidence type="ECO:0000256" key="3">
    <source>
        <dbReference type="ARBA" id="ARBA00022519"/>
    </source>
</evidence>
<dbReference type="SUPFAM" id="SSF56300">
    <property type="entry name" value="Metallo-dependent phosphatases"/>
    <property type="match status" value="1"/>
</dbReference>
<evidence type="ECO:0000256" key="8">
    <source>
        <dbReference type="ARBA" id="ARBA00023136"/>
    </source>
</evidence>
<organism evidence="12 13">
    <name type="scientific">Giesbergeria sinuosa</name>
    <dbReference type="NCBI Taxonomy" id="80883"/>
    <lineage>
        <taxon>Bacteria</taxon>
        <taxon>Pseudomonadati</taxon>
        <taxon>Pseudomonadota</taxon>
        <taxon>Betaproteobacteria</taxon>
        <taxon>Burkholderiales</taxon>
        <taxon>Comamonadaceae</taxon>
        <taxon>Giesbergeria</taxon>
    </lineage>
</organism>
<dbReference type="InterPro" id="IPR043461">
    <property type="entry name" value="LpxH-like"/>
</dbReference>
<dbReference type="Proteomes" id="UP001596001">
    <property type="component" value="Unassembled WGS sequence"/>
</dbReference>
<accession>A0ABV9QCS2</accession>
<dbReference type="InterPro" id="IPR004843">
    <property type="entry name" value="Calcineurin-like_PHP"/>
</dbReference>
<comment type="cofactor">
    <cofactor evidence="10">
        <name>Mn(2+)</name>
        <dbReference type="ChEBI" id="CHEBI:29035"/>
    </cofactor>
    <text evidence="10">Binds 2 Mn(2+) ions per subunit in a binuclear metal center.</text>
</comment>
<name>A0ABV9QCS2_9BURK</name>
<feature type="binding site" evidence="10">
    <location>
        <position position="211"/>
    </location>
    <ligand>
        <name>Mn(2+)</name>
        <dbReference type="ChEBI" id="CHEBI:29035"/>
        <label>2</label>
    </ligand>
</feature>
<dbReference type="EMBL" id="JBHSHJ010000007">
    <property type="protein sequence ID" value="MFC4789361.1"/>
    <property type="molecule type" value="Genomic_DNA"/>
</dbReference>
<keyword evidence="13" id="KW-1185">Reference proteome</keyword>
<feature type="binding site" evidence="10">
    <location>
        <begin position="96"/>
        <end position="97"/>
    </location>
    <ligand>
        <name>substrate</name>
    </ligand>
</feature>
<dbReference type="PANTHER" id="PTHR34990:SF1">
    <property type="entry name" value="UDP-2,3-DIACYLGLUCOSAMINE HYDROLASE"/>
    <property type="match status" value="1"/>
</dbReference>
<comment type="caution">
    <text evidence="10">Lacks conserved residue(s) required for the propagation of feature annotation.</text>
</comment>
<feature type="binding site" evidence="10">
    <location>
        <position position="181"/>
    </location>
    <ligand>
        <name>substrate</name>
    </ligand>
</feature>
<dbReference type="Gene3D" id="3.60.21.10">
    <property type="match status" value="1"/>
</dbReference>
<dbReference type="Pfam" id="PF00149">
    <property type="entry name" value="Metallophos"/>
    <property type="match status" value="1"/>
</dbReference>
<feature type="binding site" evidence="10">
    <location>
        <position position="25"/>
    </location>
    <ligand>
        <name>Mn(2+)</name>
        <dbReference type="ChEBI" id="CHEBI:29035"/>
        <label>1</label>
    </ligand>
</feature>
<feature type="domain" description="Calcineurin-like phosphoesterase" evidence="11">
    <location>
        <begin position="20"/>
        <end position="215"/>
    </location>
</feature>
<keyword evidence="2 10" id="KW-0444">Lipid biosynthesis</keyword>
<reference evidence="13" key="1">
    <citation type="journal article" date="2019" name="Int. J. Syst. Evol. Microbiol.">
        <title>The Global Catalogue of Microorganisms (GCM) 10K type strain sequencing project: providing services to taxonomists for standard genome sequencing and annotation.</title>
        <authorList>
            <consortium name="The Broad Institute Genomics Platform"/>
            <consortium name="The Broad Institute Genome Sequencing Center for Infectious Disease"/>
            <person name="Wu L."/>
            <person name="Ma J."/>
        </authorList>
    </citation>
    <scope>NUCLEOTIDE SEQUENCE [LARGE SCALE GENOMIC DNA]</scope>
    <source>
        <strain evidence="13">CCUG 49452</strain>
    </source>
</reference>
<feature type="binding site" evidence="10">
    <location>
        <position position="96"/>
    </location>
    <ligand>
        <name>Mn(2+)</name>
        <dbReference type="ChEBI" id="CHEBI:29035"/>
        <label>2</label>
    </ligand>
</feature>
<keyword evidence="1 10" id="KW-1003">Cell membrane</keyword>
<dbReference type="NCBIfam" id="TIGR01854">
    <property type="entry name" value="lipid_A_lpxH"/>
    <property type="match status" value="1"/>
</dbReference>
<comment type="catalytic activity">
    <reaction evidence="10">
        <text>UDP-2-N,3-O-bis[(3R)-3-hydroxytetradecanoyl]-alpha-D-glucosamine + H2O = 2-N,3-O-bis[(3R)-3-hydroxytetradecanoyl]-alpha-D-glucosaminyl 1-phosphate + UMP + 2 H(+)</text>
        <dbReference type="Rhea" id="RHEA:25213"/>
        <dbReference type="ChEBI" id="CHEBI:15377"/>
        <dbReference type="ChEBI" id="CHEBI:15378"/>
        <dbReference type="ChEBI" id="CHEBI:57865"/>
        <dbReference type="ChEBI" id="CHEBI:57957"/>
        <dbReference type="ChEBI" id="CHEBI:78847"/>
        <dbReference type="EC" id="3.6.1.54"/>
    </reaction>
</comment>
<feature type="binding site" evidence="10">
    <location>
        <position position="27"/>
    </location>
    <ligand>
        <name>Mn(2+)</name>
        <dbReference type="ChEBI" id="CHEBI:29035"/>
        <label>1</label>
    </ligand>
</feature>
<evidence type="ECO:0000313" key="13">
    <source>
        <dbReference type="Proteomes" id="UP001596001"/>
    </source>
</evidence>
<evidence type="ECO:0000259" key="11">
    <source>
        <dbReference type="Pfam" id="PF00149"/>
    </source>
</evidence>
<sequence>MTTTVPRFEELVAPSHWRTVDFIADLHLHSGDAATSAAWQCYLHTTPADAVFILGDLFEVWVGDDALAEPDSFEAHCATVLQAAAQRRAVFFMAGNRDFLLGAAFAQQCGIHILTDPTVLQWGVQRLLLSHGDALCLDDVEYQRFRVVARSAPWQQQFLAQPLAQRRVQGRHIRQESEARKQSGAFYADVDSATAIAWLEAATANTLIHGHTHRPAEHVLAPHLSRMVLSDWDLAAQPARAQVLRLDAQGLHRISLIHAQPGGI</sequence>
<keyword evidence="3 10" id="KW-0997">Cell inner membrane</keyword>
<evidence type="ECO:0000256" key="2">
    <source>
        <dbReference type="ARBA" id="ARBA00022516"/>
    </source>
</evidence>
<comment type="caution">
    <text evidence="12">The sequence shown here is derived from an EMBL/GenBank/DDBJ whole genome shotgun (WGS) entry which is preliminary data.</text>
</comment>
<dbReference type="GO" id="GO:0016787">
    <property type="term" value="F:hydrolase activity"/>
    <property type="evidence" value="ECO:0007669"/>
    <property type="project" value="UniProtKB-KW"/>
</dbReference>
<keyword evidence="7 10" id="KW-0443">Lipid metabolism</keyword>
<feature type="binding site" evidence="10">
    <location>
        <position position="131"/>
    </location>
    <ligand>
        <name>Mn(2+)</name>
        <dbReference type="ChEBI" id="CHEBI:29035"/>
        <label>2</label>
    </ligand>
</feature>
<keyword evidence="8 10" id="KW-0472">Membrane</keyword>
<evidence type="ECO:0000256" key="6">
    <source>
        <dbReference type="ARBA" id="ARBA00022801"/>
    </source>
</evidence>
<keyword evidence="6 10" id="KW-0378">Hydrolase</keyword>
<evidence type="ECO:0000256" key="1">
    <source>
        <dbReference type="ARBA" id="ARBA00022475"/>
    </source>
</evidence>
<proteinExistence type="inferred from homology"/>
<dbReference type="InterPro" id="IPR029052">
    <property type="entry name" value="Metallo-depent_PP-like"/>
</dbReference>
<evidence type="ECO:0000256" key="10">
    <source>
        <dbReference type="HAMAP-Rule" id="MF_00575"/>
    </source>
</evidence>
<keyword evidence="5 10" id="KW-0479">Metal-binding</keyword>